<evidence type="ECO:0000259" key="1">
    <source>
        <dbReference type="Pfam" id="PF01966"/>
    </source>
</evidence>
<dbReference type="InterPro" id="IPR003607">
    <property type="entry name" value="HD/PDEase_dom"/>
</dbReference>
<sequence>MHAIVDQIVEVFATRGAESYGSEDVTQLEHAMQCGDLARSSKATDELVVAAVLHDIGHLLLDTPLPTADASDYDDSHETIGYQFLEQNFGAAVADPVRLHVAAKRYLCTTRPSYEQQLSPTSYKSYLDQGGKMSKDELAAFESEPHCEAALVLRSWDDSAKNMDAKMPTIEDFKPYFFAVLQQQRQIDS</sequence>
<dbReference type="CDD" id="cd00077">
    <property type="entry name" value="HDc"/>
    <property type="match status" value="1"/>
</dbReference>
<proteinExistence type="predicted"/>
<dbReference type="InterPro" id="IPR006674">
    <property type="entry name" value="HD_domain"/>
</dbReference>
<dbReference type="PANTHER" id="PTHR40202:SF1">
    <property type="entry name" value="HD DOMAIN-CONTAINING PROTEIN"/>
    <property type="match status" value="1"/>
</dbReference>
<dbReference type="PANTHER" id="PTHR40202">
    <property type="match status" value="1"/>
</dbReference>
<dbReference type="SUPFAM" id="SSF109604">
    <property type="entry name" value="HD-domain/PDEase-like"/>
    <property type="match status" value="1"/>
</dbReference>
<protein>
    <submittedName>
        <fullName evidence="2">HD domain-containing protein</fullName>
    </submittedName>
</protein>
<evidence type="ECO:0000313" key="3">
    <source>
        <dbReference type="Proteomes" id="UP001239462"/>
    </source>
</evidence>
<keyword evidence="3" id="KW-1185">Reference proteome</keyword>
<dbReference type="Gene3D" id="1.10.3210.10">
    <property type="entry name" value="Hypothetical protein af1432"/>
    <property type="match status" value="1"/>
</dbReference>
<dbReference type="Pfam" id="PF01966">
    <property type="entry name" value="HD"/>
    <property type="match status" value="1"/>
</dbReference>
<dbReference type="InterPro" id="IPR052567">
    <property type="entry name" value="OP_Dioxygenase"/>
</dbReference>
<feature type="domain" description="HD" evidence="1">
    <location>
        <begin position="29"/>
        <end position="102"/>
    </location>
</feature>
<name>A0ABT7PL13_9BACT</name>
<dbReference type="RefSeq" id="WP_149499769.1">
    <property type="nucleotide sequence ID" value="NZ_CP141221.1"/>
</dbReference>
<dbReference type="EMBL" id="JASZZN010000012">
    <property type="protein sequence ID" value="MDM4017181.1"/>
    <property type="molecule type" value="Genomic_DNA"/>
</dbReference>
<dbReference type="Proteomes" id="UP001239462">
    <property type="component" value="Unassembled WGS sequence"/>
</dbReference>
<reference evidence="2 3" key="1">
    <citation type="submission" date="2023-06" db="EMBL/GenBank/DDBJ databases">
        <title>Roseiconus lacunae JC819 isolated from Gulf of Mannar region, Tamil Nadu.</title>
        <authorList>
            <person name="Pk S."/>
            <person name="Ch S."/>
            <person name="Ch V.R."/>
        </authorList>
    </citation>
    <scope>NUCLEOTIDE SEQUENCE [LARGE SCALE GENOMIC DNA]</scope>
    <source>
        <strain evidence="2 3">JC819</strain>
    </source>
</reference>
<organism evidence="2 3">
    <name type="scientific">Roseiconus lacunae</name>
    <dbReference type="NCBI Taxonomy" id="2605694"/>
    <lineage>
        <taxon>Bacteria</taxon>
        <taxon>Pseudomonadati</taxon>
        <taxon>Planctomycetota</taxon>
        <taxon>Planctomycetia</taxon>
        <taxon>Pirellulales</taxon>
        <taxon>Pirellulaceae</taxon>
        <taxon>Roseiconus</taxon>
    </lineage>
</organism>
<gene>
    <name evidence="2" type="ORF">QTN89_17175</name>
</gene>
<comment type="caution">
    <text evidence="2">The sequence shown here is derived from an EMBL/GenBank/DDBJ whole genome shotgun (WGS) entry which is preliminary data.</text>
</comment>
<evidence type="ECO:0000313" key="2">
    <source>
        <dbReference type="EMBL" id="MDM4017181.1"/>
    </source>
</evidence>
<accession>A0ABT7PL13</accession>